<dbReference type="Proteomes" id="UP000013827">
    <property type="component" value="Unassembled WGS sequence"/>
</dbReference>
<proteinExistence type="predicted"/>
<reference evidence="2" key="1">
    <citation type="journal article" date="2013" name="Nature">
        <title>Pan genome of the phytoplankton Emiliania underpins its global distribution.</title>
        <authorList>
            <person name="Read B.A."/>
            <person name="Kegel J."/>
            <person name="Klute M.J."/>
            <person name="Kuo A."/>
            <person name="Lefebvre S.C."/>
            <person name="Maumus F."/>
            <person name="Mayer C."/>
            <person name="Miller J."/>
            <person name="Monier A."/>
            <person name="Salamov A."/>
            <person name="Young J."/>
            <person name="Aguilar M."/>
            <person name="Claverie J.M."/>
            <person name="Frickenhaus S."/>
            <person name="Gonzalez K."/>
            <person name="Herman E.K."/>
            <person name="Lin Y.C."/>
            <person name="Napier J."/>
            <person name="Ogata H."/>
            <person name="Sarno A.F."/>
            <person name="Shmutz J."/>
            <person name="Schroeder D."/>
            <person name="de Vargas C."/>
            <person name="Verret F."/>
            <person name="von Dassow P."/>
            <person name="Valentin K."/>
            <person name="Van de Peer Y."/>
            <person name="Wheeler G."/>
            <person name="Dacks J.B."/>
            <person name="Delwiche C.F."/>
            <person name="Dyhrman S.T."/>
            <person name="Glockner G."/>
            <person name="John U."/>
            <person name="Richards T."/>
            <person name="Worden A.Z."/>
            <person name="Zhang X."/>
            <person name="Grigoriev I.V."/>
            <person name="Allen A.E."/>
            <person name="Bidle K."/>
            <person name="Borodovsky M."/>
            <person name="Bowler C."/>
            <person name="Brownlee C."/>
            <person name="Cock J.M."/>
            <person name="Elias M."/>
            <person name="Gladyshev V.N."/>
            <person name="Groth M."/>
            <person name="Guda C."/>
            <person name="Hadaegh A."/>
            <person name="Iglesias-Rodriguez M.D."/>
            <person name="Jenkins J."/>
            <person name="Jones B.M."/>
            <person name="Lawson T."/>
            <person name="Leese F."/>
            <person name="Lindquist E."/>
            <person name="Lobanov A."/>
            <person name="Lomsadze A."/>
            <person name="Malik S.B."/>
            <person name="Marsh M.E."/>
            <person name="Mackinder L."/>
            <person name="Mock T."/>
            <person name="Mueller-Roeber B."/>
            <person name="Pagarete A."/>
            <person name="Parker M."/>
            <person name="Probert I."/>
            <person name="Quesneville H."/>
            <person name="Raines C."/>
            <person name="Rensing S.A."/>
            <person name="Riano-Pachon D.M."/>
            <person name="Richier S."/>
            <person name="Rokitta S."/>
            <person name="Shiraiwa Y."/>
            <person name="Soanes D.M."/>
            <person name="van der Giezen M."/>
            <person name="Wahlund T.M."/>
            <person name="Williams B."/>
            <person name="Wilson W."/>
            <person name="Wolfe G."/>
            <person name="Wurch L.L."/>
        </authorList>
    </citation>
    <scope>NUCLEOTIDE SEQUENCE</scope>
</reference>
<organism evidence="1 2">
    <name type="scientific">Emiliania huxleyi (strain CCMP1516)</name>
    <dbReference type="NCBI Taxonomy" id="280463"/>
    <lineage>
        <taxon>Eukaryota</taxon>
        <taxon>Haptista</taxon>
        <taxon>Haptophyta</taxon>
        <taxon>Prymnesiophyceae</taxon>
        <taxon>Isochrysidales</taxon>
        <taxon>Noelaerhabdaceae</taxon>
        <taxon>Emiliania</taxon>
    </lineage>
</organism>
<dbReference type="GeneID" id="17258008"/>
<protein>
    <submittedName>
        <fullName evidence="1">Uncharacterized protein</fullName>
    </submittedName>
</protein>
<keyword evidence="2" id="KW-1185">Reference proteome</keyword>
<name>A0A0D3IL06_EMIH1</name>
<dbReference type="EnsemblProtists" id="EOD11941">
    <property type="protein sequence ID" value="EOD11941"/>
    <property type="gene ID" value="EMIHUDRAFT_452359"/>
</dbReference>
<reference evidence="1" key="2">
    <citation type="submission" date="2024-10" db="UniProtKB">
        <authorList>
            <consortium name="EnsemblProtists"/>
        </authorList>
    </citation>
    <scope>IDENTIFICATION</scope>
</reference>
<sequence>MDIAKALSTNVGLKSVSLASHRVDSSVAHAYVQMFYTNVTLLTLTWDVNLPAFNLKLTEMINRNNEINRLLLEGKDYRPKLPLEMKDDPPELVERLVPEMGDEEFGMELGGAGTTLWCSVSGRWELGTLKGSQKKGMAAAKLVVEV</sequence>
<dbReference type="InterPro" id="IPR032675">
    <property type="entry name" value="LRR_dom_sf"/>
</dbReference>
<dbReference type="Gene3D" id="3.80.10.10">
    <property type="entry name" value="Ribonuclease Inhibitor"/>
    <property type="match status" value="1"/>
</dbReference>
<evidence type="ECO:0000313" key="1">
    <source>
        <dbReference type="EnsemblProtists" id="EOD11941"/>
    </source>
</evidence>
<evidence type="ECO:0000313" key="2">
    <source>
        <dbReference type="Proteomes" id="UP000013827"/>
    </source>
</evidence>
<dbReference type="KEGG" id="ehx:EMIHUDRAFT_452359"/>
<accession>A0A0D3IL06</accession>
<dbReference type="HOGENOM" id="CLU_1780938_0_0_1"/>
<dbReference type="RefSeq" id="XP_005764370.1">
    <property type="nucleotide sequence ID" value="XM_005764313.1"/>
</dbReference>
<dbReference type="AlphaFoldDB" id="A0A0D3IL06"/>
<dbReference type="PaxDb" id="2903-EOD11941"/>
<dbReference type="SUPFAM" id="SSF52047">
    <property type="entry name" value="RNI-like"/>
    <property type="match status" value="1"/>
</dbReference>